<feature type="transmembrane region" description="Helical" evidence="6">
    <location>
        <begin position="53"/>
        <end position="76"/>
    </location>
</feature>
<dbReference type="InterPro" id="IPR038323">
    <property type="entry name" value="ArAE_1_C_sf"/>
</dbReference>
<keyword evidence="4 6" id="KW-1133">Transmembrane helix</keyword>
<evidence type="ECO:0000256" key="5">
    <source>
        <dbReference type="ARBA" id="ARBA00023136"/>
    </source>
</evidence>
<dbReference type="OrthoDB" id="357521at2"/>
<dbReference type="InterPro" id="IPR010343">
    <property type="entry name" value="ArAE_1"/>
</dbReference>
<comment type="subcellular location">
    <subcellularLocation>
        <location evidence="1">Cell membrane</location>
        <topology evidence="1">Multi-pass membrane protein</topology>
    </subcellularLocation>
</comment>
<dbReference type="InterPro" id="IPR052984">
    <property type="entry name" value="UPF0421"/>
</dbReference>
<dbReference type="GO" id="GO:0005886">
    <property type="term" value="C:plasma membrane"/>
    <property type="evidence" value="ECO:0007669"/>
    <property type="project" value="UniProtKB-SubCell"/>
</dbReference>
<evidence type="ECO:0000256" key="1">
    <source>
        <dbReference type="ARBA" id="ARBA00004651"/>
    </source>
</evidence>
<dbReference type="Pfam" id="PF11728">
    <property type="entry name" value="ArAE_1_C"/>
    <property type="match status" value="1"/>
</dbReference>
<evidence type="ECO:0000256" key="6">
    <source>
        <dbReference type="SAM" id="Phobius"/>
    </source>
</evidence>
<evidence type="ECO:0000256" key="4">
    <source>
        <dbReference type="ARBA" id="ARBA00022989"/>
    </source>
</evidence>
<reference evidence="8 9" key="1">
    <citation type="journal article" date="2014" name="Genome Announc.">
        <title>Draft Genome Sequence of Paenibacillus pini JCM 16418T, Isolated from the Rhizosphere of Pine Tree.</title>
        <authorList>
            <person name="Yuki M."/>
            <person name="Oshima K."/>
            <person name="Suda W."/>
            <person name="Oshida Y."/>
            <person name="Kitamura K."/>
            <person name="Iida Y."/>
            <person name="Hattori M."/>
            <person name="Ohkuma M."/>
        </authorList>
    </citation>
    <scope>NUCLEOTIDE SEQUENCE [LARGE SCALE GENOMIC DNA]</scope>
    <source>
        <strain evidence="8 9">JCM 16418</strain>
    </source>
</reference>
<dbReference type="STRING" id="1236976.JCM16418_4821"/>
<accession>W7YQ16</accession>
<dbReference type="RefSeq" id="WP_036653168.1">
    <property type="nucleotide sequence ID" value="NZ_BAVZ01000029.1"/>
</dbReference>
<protein>
    <recommendedName>
        <fullName evidence="7">Putative aromatic acid exporter C-terminal domain-containing protein</fullName>
    </recommendedName>
</protein>
<keyword evidence="5 6" id="KW-0472">Membrane</keyword>
<dbReference type="eggNOG" id="COG4129">
    <property type="taxonomic scope" value="Bacteria"/>
</dbReference>
<evidence type="ECO:0000256" key="2">
    <source>
        <dbReference type="ARBA" id="ARBA00022475"/>
    </source>
</evidence>
<keyword evidence="2" id="KW-1003">Cell membrane</keyword>
<name>W7YQ16_9BACL</name>
<feature type="transmembrane region" description="Helical" evidence="6">
    <location>
        <begin position="118"/>
        <end position="139"/>
    </location>
</feature>
<keyword evidence="9" id="KW-1185">Reference proteome</keyword>
<dbReference type="Pfam" id="PF06081">
    <property type="entry name" value="ArAE_1"/>
    <property type="match status" value="1"/>
</dbReference>
<feature type="domain" description="Putative aromatic acid exporter C-terminal" evidence="7">
    <location>
        <begin position="146"/>
        <end position="306"/>
    </location>
</feature>
<gene>
    <name evidence="8" type="ORF">JCM16418_4821</name>
</gene>
<dbReference type="PANTHER" id="PTHR40064:SF1">
    <property type="entry name" value="MEMBRANE PROTEIN"/>
    <property type="match status" value="1"/>
</dbReference>
<feature type="transmembrane region" description="Helical" evidence="6">
    <location>
        <begin position="12"/>
        <end position="41"/>
    </location>
</feature>
<dbReference type="AlphaFoldDB" id="W7YQ16"/>
<comment type="caution">
    <text evidence="8">The sequence shown here is derived from an EMBL/GenBank/DDBJ whole genome shotgun (WGS) entry which is preliminary data.</text>
</comment>
<proteinExistence type="predicted"/>
<organism evidence="8 9">
    <name type="scientific">Paenibacillus pini JCM 16418</name>
    <dbReference type="NCBI Taxonomy" id="1236976"/>
    <lineage>
        <taxon>Bacteria</taxon>
        <taxon>Bacillati</taxon>
        <taxon>Bacillota</taxon>
        <taxon>Bacilli</taxon>
        <taxon>Bacillales</taxon>
        <taxon>Paenibacillaceae</taxon>
        <taxon>Paenibacillus</taxon>
    </lineage>
</organism>
<keyword evidence="3 6" id="KW-0812">Transmembrane</keyword>
<dbReference type="PANTHER" id="PTHR40064">
    <property type="entry name" value="MEMBRANE PROTEIN-RELATED"/>
    <property type="match status" value="1"/>
</dbReference>
<evidence type="ECO:0000259" key="7">
    <source>
        <dbReference type="Pfam" id="PF11728"/>
    </source>
</evidence>
<dbReference type="Proteomes" id="UP000019364">
    <property type="component" value="Unassembled WGS sequence"/>
</dbReference>
<dbReference type="EMBL" id="BAVZ01000029">
    <property type="protein sequence ID" value="GAF10607.1"/>
    <property type="molecule type" value="Genomic_DNA"/>
</dbReference>
<evidence type="ECO:0000256" key="3">
    <source>
        <dbReference type="ARBA" id="ARBA00022692"/>
    </source>
</evidence>
<evidence type="ECO:0000313" key="9">
    <source>
        <dbReference type="Proteomes" id="UP000019364"/>
    </source>
</evidence>
<evidence type="ECO:0000313" key="8">
    <source>
        <dbReference type="EMBL" id="GAF10607.1"/>
    </source>
</evidence>
<dbReference type="Gene3D" id="1.20.120.940">
    <property type="entry name" value="Putative aromatic acid exporter, C-terminal domain"/>
    <property type="match status" value="1"/>
</dbReference>
<sequence length="324" mass="36163">MGFRVIKTAVATIMAVTVADVVGVSGPLSAGLLAILGVDVTRKRSLRTVSARFFASLLGLLVACVLFALFGFHYWVLPLYILVAFPTITRARFKEGIVTSSVVVFRVFGSGNLEFHTLWTQVELLVIGLGSAMIVNLAYMPKTSEQMIQIRKRVDEHFSVIFAKISKTLHDPSYIWDGAEIIEASKAIQDGSTAANRALENQMLHSDEAWNVYFYMRKEQLESIQNMLQLVSDVYQKLPQADLVAELFEQLSQDVTDEHYTGRTENLLKELALAFKKMDLPTSREEFEVRSAILQLSRELSLYLKIAKANKAPTSAKVPLPSRG</sequence>
<dbReference type="InterPro" id="IPR021062">
    <property type="entry name" value="ArAE_1_C"/>
</dbReference>